<evidence type="ECO:0000313" key="1">
    <source>
        <dbReference type="EMBL" id="KAJ3494321.1"/>
    </source>
</evidence>
<dbReference type="EMBL" id="JANAKD010000390">
    <property type="protein sequence ID" value="KAJ3494321.1"/>
    <property type="molecule type" value="Genomic_DNA"/>
</dbReference>
<gene>
    <name evidence="1" type="ORF">NLG97_g4156</name>
</gene>
<sequence>MAKHISSTQAKDIVQKLGEKWGLPDAAMMKAIEDWKPEYRRALDRTFLSLENAASHSIKTLAKELYGSDARFVFELLQNADDNKFSEATRKAAAPYITFKVYRSKIIVECNEDGFTERDLTAICDVGQSTKATEYGYIGAKGIGFKSVFIAASKVYIQSGNFSFNFEHKKEDPGLGMVRPIWVEPAEELPGPLTRMTLWLHDDEADADDLRKIIVNQLDSLHESCLLFLKNLQCIQVQHYGDDDLLLKTTRFAKEKIDEYRIKLTRNIATAVDDTTTCEIYHVTKQKARDLAESVGRTTSGSATAKDGASSAEVILAFQLNELYEPKCDSRQELFAFLPLCSHDYKFIIQSDFDTTGNRQGIIVTSKRNRELRKWIATAFVTAVLEFCQHPTLCYQWPEFLPNSDENTWDAFWAGLNAEIKQRLAEAEVLESRSLPQLRRIDELRRLPSVFHVNGEPLFNDKGKDIFISSKYPLKSQRILSEYGLKVAYGNEMLNLVEQDMQSQEPRMHSEACLGEWQSAVSLLLASFIEKDWFVDRIRSLPLLPLSNGKWTSANISTVYFPAAEGIPIPPNLELDILSQDACQNHHRKDLFRLLGASEASIGFIQSSIIRLNAKKSEQFYSDIRAHLHFLYRTCCHPSSEMNSAQIFIVASDNRWTSARHNDIYLSSSTDPYSARVLLAEMNPDSDIVVKFTRDIYMLEVPSPPSSDHPTWERWLYDFVGVRERLRLVAPNGNDLSDVLIFVLQHRLEFFLGLLEHVWKHEASQLLANRSWMRKICRIEASDLCQVNYNVTLQNTWLPHKVLKEKVGQYISDDGGRCGFPFLDTVSSDATGQLDPKWGFLSNDFGVGSEDSLNFYLEILKSIERIDDWYNELSLGQFQRIYDLYVVIAMKHAVEKDSVAATKRLKDFFEDSYIFVSDSGDTVKGGLSDFVWRGPAKMRKKPALQPLYKRTVGDKLPFIEQLFYQTLEIPSASLADIIEELKAIRDDDEGAENIMELYKYLDKSGHSVTSLSSAFRSNALIMVESQGQRGWYKTSDTLWSSSAPIRGKVTLDAHYEALESFFVTKIGVKSLTFDMVYDELVHVPQSISMDDITVSLLALSNFLRDESPARDPAPLKGANIFPIKYGNSEPVLRSAETDFAIADRVHLQEHFGGKVALLNFDLEDIHRLRPLLSWLGLESRFLSNSVREIISVSPGSGNIIAASGRDLRRKAYYIVRVAATYGSAKYEDDPAELYQLLRDAETLETDDIHVTLQLSQNGKTTPIEDSSPNIHIDESNSGLKFYLPKKKKVQSIAFSSVLPRKLLWWLKGYPDGRVEDREDVAAISALSLVLSCDVRVLDEILTRQGVLQIDVDNVDELDDDLEDDSEEDNGALTPDAQSQTETLVEETAQSHMRRERVAFSEPPLRSQPRDSSNLGSFSPQRFMQEPSFTPDIFPATQIAHLPPSSMAAGSNGWYRAILERVVNSARVASFPSRGSSGVFNMDSLRGALFNDDGTSSFHGYEVGQAYSSDTQFQRDLKVGAAGELYVFELLSSLHLPGWGRDNWQSRIRTWVNIHPDYTDLQPWNNRETSDFVYDDTAGEFTAHLVDRGYLSSSEWGGACPKYFIEVKSTTSVCGTPFYMSGNQYDLMQSKHQSQDRSEVYMILRVFGLRGLLGMCAYLDPEEMRQNGQLLFTAPTWSIVPA</sequence>
<protein>
    <submittedName>
        <fullName evidence="1">Uncharacterized protein</fullName>
    </submittedName>
</protein>
<proteinExistence type="predicted"/>
<organism evidence="1 2">
    <name type="scientific">Lecanicillium saksenae</name>
    <dbReference type="NCBI Taxonomy" id="468837"/>
    <lineage>
        <taxon>Eukaryota</taxon>
        <taxon>Fungi</taxon>
        <taxon>Dikarya</taxon>
        <taxon>Ascomycota</taxon>
        <taxon>Pezizomycotina</taxon>
        <taxon>Sordariomycetes</taxon>
        <taxon>Hypocreomycetidae</taxon>
        <taxon>Hypocreales</taxon>
        <taxon>Cordycipitaceae</taxon>
        <taxon>Lecanicillium</taxon>
    </lineage>
</organism>
<name>A0ACC1R004_9HYPO</name>
<reference evidence="1" key="1">
    <citation type="submission" date="2022-07" db="EMBL/GenBank/DDBJ databases">
        <title>Genome Sequence of Lecanicillium saksenae.</title>
        <authorList>
            <person name="Buettner E."/>
        </authorList>
    </citation>
    <scope>NUCLEOTIDE SEQUENCE</scope>
    <source>
        <strain evidence="1">VT-O1</strain>
    </source>
</reference>
<comment type="caution">
    <text evidence="1">The sequence shown here is derived from an EMBL/GenBank/DDBJ whole genome shotgun (WGS) entry which is preliminary data.</text>
</comment>
<accession>A0ACC1R004</accession>
<keyword evidence="2" id="KW-1185">Reference proteome</keyword>
<evidence type="ECO:0000313" key="2">
    <source>
        <dbReference type="Proteomes" id="UP001148737"/>
    </source>
</evidence>
<dbReference type="Proteomes" id="UP001148737">
    <property type="component" value="Unassembled WGS sequence"/>
</dbReference>